<dbReference type="STRING" id="1121919.SAMN02745975_00120"/>
<dbReference type="EMBL" id="FQZV01000003">
    <property type="protein sequence ID" value="SHI54543.1"/>
    <property type="molecule type" value="Genomic_DNA"/>
</dbReference>
<dbReference type="InterPro" id="IPR045584">
    <property type="entry name" value="Pilin-like"/>
</dbReference>
<dbReference type="Gene3D" id="3.30.700.10">
    <property type="entry name" value="Glycoprotein, Type 4 Pilin"/>
    <property type="match status" value="1"/>
</dbReference>
<proteinExistence type="predicted"/>
<organism evidence="2 3">
    <name type="scientific">Geosporobacter subterraneus DSM 17957</name>
    <dbReference type="NCBI Taxonomy" id="1121919"/>
    <lineage>
        <taxon>Bacteria</taxon>
        <taxon>Bacillati</taxon>
        <taxon>Bacillota</taxon>
        <taxon>Clostridia</taxon>
        <taxon>Peptostreptococcales</taxon>
        <taxon>Thermotaleaceae</taxon>
        <taxon>Geosporobacter</taxon>
    </lineage>
</organism>
<evidence type="ECO:0000313" key="2">
    <source>
        <dbReference type="EMBL" id="SHI54543.1"/>
    </source>
</evidence>
<reference evidence="3" key="1">
    <citation type="submission" date="2016-11" db="EMBL/GenBank/DDBJ databases">
        <authorList>
            <person name="Varghese N."/>
            <person name="Submissions S."/>
        </authorList>
    </citation>
    <scope>NUCLEOTIDE SEQUENCE [LARGE SCALE GENOMIC DNA]</scope>
    <source>
        <strain evidence="3">DSM 17957</strain>
    </source>
</reference>
<accession>A0A1M6C0V2</accession>
<evidence type="ECO:0000313" key="3">
    <source>
        <dbReference type="Proteomes" id="UP000184536"/>
    </source>
</evidence>
<dbReference type="Proteomes" id="UP000184536">
    <property type="component" value="Unassembled WGS sequence"/>
</dbReference>
<dbReference type="InterPro" id="IPR012902">
    <property type="entry name" value="N_methyl_site"/>
</dbReference>
<feature type="transmembrane region" description="Helical" evidence="1">
    <location>
        <begin position="15"/>
        <end position="35"/>
    </location>
</feature>
<keyword evidence="1" id="KW-0812">Transmembrane</keyword>
<keyword evidence="1" id="KW-1133">Transmembrane helix</keyword>
<dbReference type="Pfam" id="PF07963">
    <property type="entry name" value="N_methyl"/>
    <property type="match status" value="1"/>
</dbReference>
<dbReference type="PROSITE" id="PS00409">
    <property type="entry name" value="PROKAR_NTER_METHYL"/>
    <property type="match status" value="1"/>
</dbReference>
<evidence type="ECO:0000256" key="1">
    <source>
        <dbReference type="SAM" id="Phobius"/>
    </source>
</evidence>
<protein>
    <submittedName>
        <fullName evidence="2">N-terminal methylation site-containing protein</fullName>
    </submittedName>
</protein>
<dbReference type="RefSeq" id="WP_110939436.1">
    <property type="nucleotide sequence ID" value="NZ_FQZV01000003.1"/>
</dbReference>
<dbReference type="OrthoDB" id="1819208at2"/>
<gene>
    <name evidence="2" type="ORF">SAMN02745975_00120</name>
</gene>
<sequence length="136" mass="14470">MIKVFTKRMHNRKGFTLIELIVVIAILGILAAIAIPRFSNVQQNSKLKADHATSDQIIKVARMIDAEKNLSPGGAASLSGTEAFPTAGGDWTVNGITYMTVPSSPQSAPSAAWGLSYSPTTGKYTVTGPTTNYVEK</sequence>
<dbReference type="AlphaFoldDB" id="A0A1M6C0V2"/>
<keyword evidence="1" id="KW-0472">Membrane</keyword>
<dbReference type="SUPFAM" id="SSF54523">
    <property type="entry name" value="Pili subunits"/>
    <property type="match status" value="1"/>
</dbReference>
<dbReference type="NCBIfam" id="TIGR02532">
    <property type="entry name" value="IV_pilin_GFxxxE"/>
    <property type="match status" value="1"/>
</dbReference>
<dbReference type="PANTHER" id="PTHR30093">
    <property type="entry name" value="GENERAL SECRETION PATHWAY PROTEIN G"/>
    <property type="match status" value="1"/>
</dbReference>
<name>A0A1M6C0V2_9FIRM</name>
<keyword evidence="3" id="KW-1185">Reference proteome</keyword>